<dbReference type="InterPro" id="IPR007159">
    <property type="entry name" value="SpoVT-AbrB_dom"/>
</dbReference>
<dbReference type="RefSeq" id="WP_390222144.1">
    <property type="nucleotide sequence ID" value="NZ_JBHTAA010000001.1"/>
</dbReference>
<evidence type="ECO:0000313" key="3">
    <source>
        <dbReference type="EMBL" id="MFC7202857.1"/>
    </source>
</evidence>
<evidence type="ECO:0000256" key="1">
    <source>
        <dbReference type="SAM" id="MobiDB-lite"/>
    </source>
</evidence>
<feature type="compositionally biased region" description="Basic and acidic residues" evidence="1">
    <location>
        <begin position="70"/>
        <end position="83"/>
    </location>
</feature>
<comment type="caution">
    <text evidence="3">The sequence shown here is derived from an EMBL/GenBank/DDBJ whole genome shotgun (WGS) entry which is preliminary data.</text>
</comment>
<evidence type="ECO:0000313" key="4">
    <source>
        <dbReference type="Proteomes" id="UP001596481"/>
    </source>
</evidence>
<sequence>MGGTYKRRINERGQFTIPKAYRRELGIHGGDEVTVDVKDGELVVRRPVDEDELAEGYRVRAEQSKQLAAEMEHASAEATDRLGEAPGISETEE</sequence>
<dbReference type="Gene3D" id="2.10.260.10">
    <property type="match status" value="1"/>
</dbReference>
<protein>
    <submittedName>
        <fullName evidence="3">AbrB/MazE/SpoVT family DNA-binding domain-containing protein</fullName>
    </submittedName>
</protein>
<dbReference type="GO" id="GO:0003677">
    <property type="term" value="F:DNA binding"/>
    <property type="evidence" value="ECO:0007669"/>
    <property type="project" value="UniProtKB-KW"/>
</dbReference>
<feature type="domain" description="SpoVT-AbrB" evidence="2">
    <location>
        <begin position="4"/>
        <end position="49"/>
    </location>
</feature>
<dbReference type="PROSITE" id="PS51740">
    <property type="entry name" value="SPOVT_ABRB"/>
    <property type="match status" value="1"/>
</dbReference>
<dbReference type="NCBIfam" id="TIGR01439">
    <property type="entry name" value="lp_hng_hel_AbrB"/>
    <property type="match status" value="1"/>
</dbReference>
<name>A0ABD5ZCY0_9EURY</name>
<dbReference type="AlphaFoldDB" id="A0ABD5ZCY0"/>
<evidence type="ECO:0000259" key="2">
    <source>
        <dbReference type="PROSITE" id="PS51740"/>
    </source>
</evidence>
<dbReference type="EMBL" id="JBHTAA010000001">
    <property type="protein sequence ID" value="MFC7202857.1"/>
    <property type="molecule type" value="Genomic_DNA"/>
</dbReference>
<gene>
    <name evidence="3" type="ORF">ACFQJC_04970</name>
</gene>
<proteinExistence type="predicted"/>
<organism evidence="3 4">
    <name type="scientific">Haloferax namakaokahaiae</name>
    <dbReference type="NCBI Taxonomy" id="1748331"/>
    <lineage>
        <taxon>Archaea</taxon>
        <taxon>Methanobacteriati</taxon>
        <taxon>Methanobacteriota</taxon>
        <taxon>Stenosarchaea group</taxon>
        <taxon>Halobacteria</taxon>
        <taxon>Halobacteriales</taxon>
        <taxon>Haloferacaceae</taxon>
        <taxon>Haloferax</taxon>
    </lineage>
</organism>
<accession>A0ABD5ZCY0</accession>
<dbReference type="InterPro" id="IPR037914">
    <property type="entry name" value="SpoVT-AbrB_sf"/>
</dbReference>
<keyword evidence="4" id="KW-1185">Reference proteome</keyword>
<feature type="region of interest" description="Disordered" evidence="1">
    <location>
        <begin position="64"/>
        <end position="93"/>
    </location>
</feature>
<dbReference type="Pfam" id="PF04014">
    <property type="entry name" value="MazE_antitoxin"/>
    <property type="match status" value="1"/>
</dbReference>
<keyword evidence="3" id="KW-0238">DNA-binding</keyword>
<dbReference type="SUPFAM" id="SSF89447">
    <property type="entry name" value="AbrB/MazE/MraZ-like"/>
    <property type="match status" value="1"/>
</dbReference>
<reference evidence="3 4" key="1">
    <citation type="journal article" date="2019" name="Int. J. Syst. Evol. Microbiol.">
        <title>The Global Catalogue of Microorganisms (GCM) 10K type strain sequencing project: providing services to taxonomists for standard genome sequencing and annotation.</title>
        <authorList>
            <consortium name="The Broad Institute Genomics Platform"/>
            <consortium name="The Broad Institute Genome Sequencing Center for Infectious Disease"/>
            <person name="Wu L."/>
            <person name="Ma J."/>
        </authorList>
    </citation>
    <scope>NUCLEOTIDE SEQUENCE [LARGE SCALE GENOMIC DNA]</scope>
    <source>
        <strain evidence="3 4">DSM 29988</strain>
    </source>
</reference>
<dbReference type="SMART" id="SM00966">
    <property type="entry name" value="SpoVT_AbrB"/>
    <property type="match status" value="1"/>
</dbReference>
<dbReference type="Proteomes" id="UP001596481">
    <property type="component" value="Unassembled WGS sequence"/>
</dbReference>